<name>A0ABM6L1I3_9FIRM</name>
<organism evidence="1 2">
    <name type="scientific">Acutalibacter muris</name>
    <dbReference type="NCBI Taxonomy" id="1796620"/>
    <lineage>
        <taxon>Bacteria</taxon>
        <taxon>Bacillati</taxon>
        <taxon>Bacillota</taxon>
        <taxon>Clostridia</taxon>
        <taxon>Eubacteriales</taxon>
        <taxon>Acutalibacteraceae</taxon>
        <taxon>Acutalibacter</taxon>
    </lineage>
</organism>
<dbReference type="InterPro" id="IPR046169">
    <property type="entry name" value="DUF6171"/>
</dbReference>
<proteinExistence type="predicted"/>
<keyword evidence="2" id="KW-1185">Reference proteome</keyword>
<dbReference type="EMBL" id="CP021422">
    <property type="protein sequence ID" value="ASB39196.1"/>
    <property type="molecule type" value="Genomic_DNA"/>
</dbReference>
<accession>A0ABM6L1I3</accession>
<evidence type="ECO:0000313" key="1">
    <source>
        <dbReference type="EMBL" id="ASB39196.1"/>
    </source>
</evidence>
<reference evidence="2" key="1">
    <citation type="submission" date="2017-05" db="EMBL/GenBank/DDBJ databases">
        <title>Improved OligoMM genomes.</title>
        <authorList>
            <person name="Garzetti D."/>
        </authorList>
    </citation>
    <scope>NUCLEOTIDE SEQUENCE [LARGE SCALE GENOMIC DNA]</scope>
    <source>
        <strain evidence="2">KB18</strain>
    </source>
</reference>
<evidence type="ECO:0008006" key="3">
    <source>
        <dbReference type="Google" id="ProtNLM"/>
    </source>
</evidence>
<dbReference type="RefSeq" id="WP_084384341.1">
    <property type="nucleotide sequence ID" value="NZ_CP021422.1"/>
</dbReference>
<sequence length="85" mass="9699">MNSPSCKRCLLRELDGEYFKSIYRYIASLPGEQRSSSDEYARRLKICRACGDLHNGMCAQCGCFAEVRAAKRRLACPMGRWGQEE</sequence>
<dbReference type="Pfam" id="PF19668">
    <property type="entry name" value="DUF6171"/>
    <property type="match status" value="1"/>
</dbReference>
<dbReference type="Proteomes" id="UP000196710">
    <property type="component" value="Chromosome"/>
</dbReference>
<evidence type="ECO:0000313" key="2">
    <source>
        <dbReference type="Proteomes" id="UP000196710"/>
    </source>
</evidence>
<gene>
    <name evidence="1" type="ORF">ADH66_00115</name>
</gene>
<protein>
    <recommendedName>
        <fullName evidence="3">HNH endonuclease</fullName>
    </recommendedName>
</protein>